<dbReference type="Proteomes" id="UP000091956">
    <property type="component" value="Unassembled WGS sequence"/>
</dbReference>
<keyword evidence="4" id="KW-1185">Reference proteome</keyword>
<protein>
    <recommendedName>
        <fullName evidence="2">F-box domain-containing protein</fullName>
    </recommendedName>
</protein>
<dbReference type="STRING" id="342668.A0A1B8GB53"/>
<accession>A0A1B8GB53</accession>
<reference evidence="4" key="2">
    <citation type="journal article" date="2018" name="Nat. Commun.">
        <title>Extreme sensitivity to ultraviolet light in the fungal pathogen causing white-nose syndrome of bats.</title>
        <authorList>
            <person name="Palmer J.M."/>
            <person name="Drees K.P."/>
            <person name="Foster J.T."/>
            <person name="Lindner D.L."/>
        </authorList>
    </citation>
    <scope>NUCLEOTIDE SEQUENCE [LARGE SCALE GENOMIC DNA]</scope>
    <source>
        <strain evidence="4">UAMH 10579</strain>
    </source>
</reference>
<dbReference type="RefSeq" id="XP_059319369.1">
    <property type="nucleotide sequence ID" value="XM_059463986.1"/>
</dbReference>
<dbReference type="InterPro" id="IPR001810">
    <property type="entry name" value="F-box_dom"/>
</dbReference>
<name>A0A1B8GB53_9PEZI</name>
<dbReference type="SUPFAM" id="SSF81383">
    <property type="entry name" value="F-box domain"/>
    <property type="match status" value="1"/>
</dbReference>
<gene>
    <name evidence="3" type="ORF">VE01_08635</name>
</gene>
<evidence type="ECO:0000313" key="4">
    <source>
        <dbReference type="Proteomes" id="UP000091956"/>
    </source>
</evidence>
<reference evidence="3 4" key="1">
    <citation type="submission" date="2016-03" db="EMBL/GenBank/DDBJ databases">
        <title>Comparative genomics of Pseudogymnoascus destructans, the fungus causing white-nose syndrome of bats.</title>
        <authorList>
            <person name="Palmer J.M."/>
            <person name="Drees K.P."/>
            <person name="Foster J.T."/>
            <person name="Lindner D.L."/>
        </authorList>
    </citation>
    <scope>NUCLEOTIDE SEQUENCE [LARGE SCALE GENOMIC DNA]</scope>
    <source>
        <strain evidence="3 4">UAMH 10579</strain>
    </source>
</reference>
<dbReference type="InterPro" id="IPR036047">
    <property type="entry name" value="F-box-like_dom_sf"/>
</dbReference>
<dbReference type="EMBL" id="KV460259">
    <property type="protein sequence ID" value="OBT93007.1"/>
    <property type="molecule type" value="Genomic_DNA"/>
</dbReference>
<evidence type="ECO:0000256" key="1">
    <source>
        <dbReference type="SAM" id="MobiDB-lite"/>
    </source>
</evidence>
<evidence type="ECO:0000313" key="3">
    <source>
        <dbReference type="EMBL" id="OBT93007.1"/>
    </source>
</evidence>
<feature type="region of interest" description="Disordered" evidence="1">
    <location>
        <begin position="236"/>
        <end position="258"/>
    </location>
</feature>
<organism evidence="3 4">
    <name type="scientific">Pseudogymnoascus verrucosus</name>
    <dbReference type="NCBI Taxonomy" id="342668"/>
    <lineage>
        <taxon>Eukaryota</taxon>
        <taxon>Fungi</taxon>
        <taxon>Dikarya</taxon>
        <taxon>Ascomycota</taxon>
        <taxon>Pezizomycotina</taxon>
        <taxon>Leotiomycetes</taxon>
        <taxon>Thelebolales</taxon>
        <taxon>Thelebolaceae</taxon>
        <taxon>Pseudogymnoascus</taxon>
    </lineage>
</organism>
<dbReference type="GeneID" id="28842021"/>
<feature type="domain" description="F-box" evidence="2">
    <location>
        <begin position="12"/>
        <end position="48"/>
    </location>
</feature>
<evidence type="ECO:0000259" key="2">
    <source>
        <dbReference type="Pfam" id="PF00646"/>
    </source>
</evidence>
<sequence>MSSATTTVLSIPELLQNILTHLSVPDLLLTAPLVSRTWQHAILSSPLLQQQLFLAPAPATTPRTVNPLLAAKFPALFDNPHFGKRYDMPSSTQRAYAPFRYMMNRYMRRYVVKMEEVWEMECFAGEGAREVYFYPGASWRKMLVVQPPVSATEPRDGVEAYGLAKEDLTMGTLFEELVQVIRADARASVEPAVVRNSRWKQGREIVLDWGEPMASVTPVFREFFYSRWEREEKMSRLSTGGRFNRSNAGSSTHHDTLL</sequence>
<dbReference type="CDD" id="cd09917">
    <property type="entry name" value="F-box_SF"/>
    <property type="match status" value="1"/>
</dbReference>
<proteinExistence type="predicted"/>
<dbReference type="AlphaFoldDB" id="A0A1B8GB53"/>
<dbReference type="Pfam" id="PF00646">
    <property type="entry name" value="F-box"/>
    <property type="match status" value="1"/>
</dbReference>